<keyword evidence="1" id="KW-0812">Transmembrane</keyword>
<dbReference type="BioCyc" id="IAGG583356:GHAH-1646-MONOMER"/>
<dbReference type="Proteomes" id="UP000001304">
    <property type="component" value="Chromosome"/>
</dbReference>
<sequence>MFRERYRPRKDVFYIELIAMAISIAFPYIVKDIIVATIYSFLYPLTLAILGLRKSSLYTLASYALLTLFLIPMAVVFHGDIENVYRFTLVALSTLSIGILILSTLHPTIFRNNIYLYLLAIMLNNTLKEVRDIATVFRAKGEQGLKLYTRIIITSIIITFTKIETLIDSLKARGIEIE</sequence>
<dbReference type="EMBL" id="CP002098">
    <property type="protein sequence ID" value="ADM28456.1"/>
    <property type="molecule type" value="Genomic_DNA"/>
</dbReference>
<evidence type="ECO:0000313" key="2">
    <source>
        <dbReference type="EMBL" id="ADM28456.1"/>
    </source>
</evidence>
<keyword evidence="3" id="KW-1185">Reference proteome</keyword>
<gene>
    <name evidence="2" type="ordered locus">Igag_1658</name>
</gene>
<keyword evidence="1" id="KW-1133">Transmembrane helix</keyword>
<proteinExistence type="predicted"/>
<evidence type="ECO:0000313" key="3">
    <source>
        <dbReference type="Proteomes" id="UP000001304"/>
    </source>
</evidence>
<feature type="transmembrane region" description="Helical" evidence="1">
    <location>
        <begin position="36"/>
        <end position="53"/>
    </location>
</feature>
<feature type="transmembrane region" description="Helical" evidence="1">
    <location>
        <begin position="60"/>
        <end position="78"/>
    </location>
</feature>
<evidence type="ECO:0000256" key="1">
    <source>
        <dbReference type="SAM" id="Phobius"/>
    </source>
</evidence>
<reference evidence="2 3" key="1">
    <citation type="journal article" date="2010" name="Stand. Genomic Sci.">
        <title>Complete genome sequence of Ignisphaera aggregans type strain (AQ1.S1).</title>
        <authorList>
            <person name="Goker M."/>
            <person name="Held B."/>
            <person name="Lapidus A."/>
            <person name="Nolan M."/>
            <person name="Spring S."/>
            <person name="Yasawong M."/>
            <person name="Lucas S."/>
            <person name="Glavina Del Rio T."/>
            <person name="Tice H."/>
            <person name="Cheng J.F."/>
            <person name="Goodwin L."/>
            <person name="Tapia R."/>
            <person name="Pitluck S."/>
            <person name="Liolios K."/>
            <person name="Ivanova N."/>
            <person name="Mavromatis K."/>
            <person name="Mikhailova N."/>
            <person name="Pati A."/>
            <person name="Chen A."/>
            <person name="Palaniappan K."/>
            <person name="Brambilla E."/>
            <person name="Land M."/>
            <person name="Hauser L."/>
            <person name="Chang Y.J."/>
            <person name="Jeffries C.D."/>
            <person name="Brettin T."/>
            <person name="Detter J.C."/>
            <person name="Han C."/>
            <person name="Rohde M."/>
            <person name="Sikorski J."/>
            <person name="Woyke T."/>
            <person name="Bristow J."/>
            <person name="Eisen J.A."/>
            <person name="Markowitz V."/>
            <person name="Hugenholtz P."/>
            <person name="Kyrpides N.C."/>
            <person name="Klenk H.P."/>
        </authorList>
    </citation>
    <scope>NUCLEOTIDE SEQUENCE [LARGE SCALE GENOMIC DNA]</scope>
    <source>
        <strain evidence="3">DSM 17230 / JCM 13409 / AQ1.S1</strain>
    </source>
</reference>
<dbReference type="HOGENOM" id="CLU_1507365_0_0_2"/>
<evidence type="ECO:0008006" key="4">
    <source>
        <dbReference type="Google" id="ProtNLM"/>
    </source>
</evidence>
<feature type="transmembrane region" description="Helical" evidence="1">
    <location>
        <begin position="12"/>
        <end position="30"/>
    </location>
</feature>
<organism evidence="2 3">
    <name type="scientific">Ignisphaera aggregans (strain DSM 17230 / JCM 13409 / AQ1.S1)</name>
    <dbReference type="NCBI Taxonomy" id="583356"/>
    <lineage>
        <taxon>Archaea</taxon>
        <taxon>Thermoproteota</taxon>
        <taxon>Thermoprotei</taxon>
        <taxon>Desulfurococcales</taxon>
        <taxon>Desulfurococcaceae</taxon>
        <taxon>Ignisphaera</taxon>
    </lineage>
</organism>
<feature type="transmembrane region" description="Helical" evidence="1">
    <location>
        <begin position="84"/>
        <end position="102"/>
    </location>
</feature>
<name>E0SRS5_IGNAA</name>
<protein>
    <recommendedName>
        <fullName evidence="4">Cobalt transport protein</fullName>
    </recommendedName>
</protein>
<dbReference type="KEGG" id="iag:Igag_1658"/>
<dbReference type="AlphaFoldDB" id="E0SRS5"/>
<keyword evidence="1" id="KW-0472">Membrane</keyword>
<accession>E0SRS5</accession>
<dbReference type="STRING" id="583356.Igag_1658"/>